<organism evidence="3 4">
    <name type="scientific">Chenopodium quinoa</name>
    <name type="common">Quinoa</name>
    <dbReference type="NCBI Taxonomy" id="63459"/>
    <lineage>
        <taxon>Eukaryota</taxon>
        <taxon>Viridiplantae</taxon>
        <taxon>Streptophyta</taxon>
        <taxon>Embryophyta</taxon>
        <taxon>Tracheophyta</taxon>
        <taxon>Spermatophyta</taxon>
        <taxon>Magnoliopsida</taxon>
        <taxon>eudicotyledons</taxon>
        <taxon>Gunneridae</taxon>
        <taxon>Pentapetalae</taxon>
        <taxon>Caryophyllales</taxon>
        <taxon>Chenopodiaceae</taxon>
        <taxon>Chenopodioideae</taxon>
        <taxon>Atripliceae</taxon>
        <taxon>Chenopodium</taxon>
    </lineage>
</organism>
<dbReference type="NCBIfam" id="TIGR00756">
    <property type="entry name" value="PPR"/>
    <property type="match status" value="1"/>
</dbReference>
<evidence type="ECO:0000256" key="1">
    <source>
        <dbReference type="ARBA" id="ARBA00022737"/>
    </source>
</evidence>
<dbReference type="Gene3D" id="1.25.40.10">
    <property type="entry name" value="Tetratricopeptide repeat domain"/>
    <property type="match status" value="3"/>
</dbReference>
<protein>
    <submittedName>
        <fullName evidence="3">Uncharacterized protein</fullName>
    </submittedName>
</protein>
<evidence type="ECO:0000313" key="3">
    <source>
        <dbReference type="EnsemblPlants" id="AUR62021646-RA:cds"/>
    </source>
</evidence>
<gene>
    <name evidence="3" type="primary">LOC110726285</name>
</gene>
<dbReference type="InterPro" id="IPR046960">
    <property type="entry name" value="PPR_At4g14850-like_plant"/>
</dbReference>
<reference evidence="3" key="1">
    <citation type="journal article" date="2017" name="Nature">
        <title>The genome of Chenopodium quinoa.</title>
        <authorList>
            <person name="Jarvis D.E."/>
            <person name="Ho Y.S."/>
            <person name="Lightfoot D.J."/>
            <person name="Schmoeckel S.M."/>
            <person name="Li B."/>
            <person name="Borm T.J.A."/>
            <person name="Ohyanagi H."/>
            <person name="Mineta K."/>
            <person name="Michell C.T."/>
            <person name="Saber N."/>
            <person name="Kharbatia N.M."/>
            <person name="Rupper R.R."/>
            <person name="Sharp A.R."/>
            <person name="Dally N."/>
            <person name="Boughton B.A."/>
            <person name="Woo Y.H."/>
            <person name="Gao G."/>
            <person name="Schijlen E.G.W.M."/>
            <person name="Guo X."/>
            <person name="Momin A.A."/>
            <person name="Negrao S."/>
            <person name="Al-Babili S."/>
            <person name="Gehring C."/>
            <person name="Roessner U."/>
            <person name="Jung C."/>
            <person name="Murphy K."/>
            <person name="Arold S.T."/>
            <person name="Gojobori T."/>
            <person name="van der Linden C.G."/>
            <person name="van Loo E.N."/>
            <person name="Jellen E.N."/>
            <person name="Maughan P.J."/>
            <person name="Tester M."/>
        </authorList>
    </citation>
    <scope>NUCLEOTIDE SEQUENCE [LARGE SCALE GENOMIC DNA]</scope>
    <source>
        <strain evidence="3">cv. PI 614886</strain>
    </source>
</reference>
<sequence>MNRVSYIHKVVNSLFTSSQPKSKLQDLLRPPKANQTLKKYLKTHSAARAIVFFRKLWRQNPSAVDRYSSLFALKACNQESLIVEGRQLHAIVKKVGFESVIFLQTCLIELYSKMGDVGCSHRMFDEVCCKNAICWTSLITAYVDNNMASKALAIFKQMLINKFEPDHVTLTVALASCADLGALSMGEQIHAYTYRKHGLKIDLCLYNALIDMYVKCGQIRAARRFFCISGEKDVFTWTSMIVGHALHGQSLEALGMFARMKQTRSSDKGSKSFVLPNDVTFLGVLMACSHGGMVMEGKQYFKSMMEDYELWPRLAHLGCMVDLFCRAGLLEEAYDFISGTLVQPNALMWRMLLGACCNHGNIELAAKVRLQLLNLDPTHVGDDVALSNMYAGRGLWYEKMMVRDRIECRRVPGCSSVEVASEVNEFVAGDTHHHPLKAEIYNVLEHLMGIVRSSDHIPDPSDINNY</sequence>
<dbReference type="OMA" id="HYHTNSL"/>
<proteinExistence type="predicted"/>
<feature type="repeat" description="PPR" evidence="2">
    <location>
        <begin position="131"/>
        <end position="165"/>
    </location>
</feature>
<dbReference type="OrthoDB" id="736185at2759"/>
<dbReference type="Proteomes" id="UP000596660">
    <property type="component" value="Unplaced"/>
</dbReference>
<dbReference type="PROSITE" id="PS51375">
    <property type="entry name" value="PPR"/>
    <property type="match status" value="2"/>
</dbReference>
<dbReference type="Pfam" id="PF01535">
    <property type="entry name" value="PPR"/>
    <property type="match status" value="4"/>
</dbReference>
<evidence type="ECO:0000313" key="4">
    <source>
        <dbReference type="Proteomes" id="UP000596660"/>
    </source>
</evidence>
<dbReference type="FunFam" id="1.25.40.10:FF:001093">
    <property type="entry name" value="Pentatricopeptide repeat-containing protein At2g34400"/>
    <property type="match status" value="1"/>
</dbReference>
<dbReference type="RefSeq" id="XP_021761429.1">
    <property type="nucleotide sequence ID" value="XM_021905737.1"/>
</dbReference>
<dbReference type="KEGG" id="cqi:110726285"/>
<dbReference type="GO" id="GO:0003723">
    <property type="term" value="F:RNA binding"/>
    <property type="evidence" value="ECO:0007669"/>
    <property type="project" value="InterPro"/>
</dbReference>
<dbReference type="EnsemblPlants" id="AUR62021646-RA">
    <property type="protein sequence ID" value="AUR62021646-RA:cds"/>
    <property type="gene ID" value="AUR62021646"/>
</dbReference>
<keyword evidence="4" id="KW-1185">Reference proteome</keyword>
<dbReference type="InterPro" id="IPR011990">
    <property type="entry name" value="TPR-like_helical_dom_sf"/>
</dbReference>
<dbReference type="AlphaFoldDB" id="A0A803M114"/>
<name>A0A803M114_CHEQI</name>
<dbReference type="Gramene" id="AUR62021646-RA">
    <property type="protein sequence ID" value="AUR62021646-RA:cds"/>
    <property type="gene ID" value="AUR62021646"/>
</dbReference>
<dbReference type="GO" id="GO:0009451">
    <property type="term" value="P:RNA modification"/>
    <property type="evidence" value="ECO:0007669"/>
    <property type="project" value="InterPro"/>
</dbReference>
<evidence type="ECO:0000256" key="2">
    <source>
        <dbReference type="PROSITE-ProRule" id="PRU00708"/>
    </source>
</evidence>
<dbReference type="PANTHER" id="PTHR47926:SF347">
    <property type="entry name" value="PENTATRICOPEPTIDE REPEAT-CONTAINING PROTEIN"/>
    <property type="match status" value="1"/>
</dbReference>
<feature type="repeat" description="PPR" evidence="2">
    <location>
        <begin position="233"/>
        <end position="267"/>
    </location>
</feature>
<dbReference type="GeneID" id="110726285"/>
<dbReference type="Pfam" id="PF13041">
    <property type="entry name" value="PPR_2"/>
    <property type="match status" value="1"/>
</dbReference>
<dbReference type="InterPro" id="IPR002885">
    <property type="entry name" value="PPR_rpt"/>
</dbReference>
<keyword evidence="1" id="KW-0677">Repeat</keyword>
<dbReference type="PANTHER" id="PTHR47926">
    <property type="entry name" value="PENTATRICOPEPTIDE REPEAT-CONTAINING PROTEIN"/>
    <property type="match status" value="1"/>
</dbReference>
<reference evidence="3" key="2">
    <citation type="submission" date="2021-03" db="UniProtKB">
        <authorList>
            <consortium name="EnsemblPlants"/>
        </authorList>
    </citation>
    <scope>IDENTIFICATION</scope>
</reference>
<dbReference type="FunFam" id="1.25.40.10:FF:000073">
    <property type="entry name" value="Pentatricopeptide repeat-containing protein chloroplastic"/>
    <property type="match status" value="1"/>
</dbReference>
<accession>A0A803M114</accession>